<evidence type="ECO:0000259" key="1">
    <source>
        <dbReference type="PROSITE" id="PS50206"/>
    </source>
</evidence>
<dbReference type="Pfam" id="PF00581">
    <property type="entry name" value="Rhodanese"/>
    <property type="match status" value="1"/>
</dbReference>
<feature type="domain" description="Rhodanese" evidence="1">
    <location>
        <begin position="26"/>
        <end position="112"/>
    </location>
</feature>
<protein>
    <recommendedName>
        <fullName evidence="1">Rhodanese domain-containing protein</fullName>
    </recommendedName>
</protein>
<dbReference type="OrthoDB" id="9800872at2"/>
<dbReference type="Proteomes" id="UP000243784">
    <property type="component" value="Chromosome"/>
</dbReference>
<dbReference type="STRING" id="535712.A4Z71_05125"/>
<dbReference type="SUPFAM" id="SSF52821">
    <property type="entry name" value="Rhodanese/Cell cycle control phosphatase"/>
    <property type="match status" value="1"/>
</dbReference>
<dbReference type="InterPro" id="IPR050229">
    <property type="entry name" value="GlpE_sulfurtransferase"/>
</dbReference>
<dbReference type="Gene3D" id="3.40.250.10">
    <property type="entry name" value="Rhodanese-like domain"/>
    <property type="match status" value="1"/>
</dbReference>
<proteinExistence type="predicted"/>
<accession>A0A1D9E126</accession>
<evidence type="ECO:0000313" key="3">
    <source>
        <dbReference type="Proteomes" id="UP000243784"/>
    </source>
</evidence>
<dbReference type="PANTHER" id="PTHR43031:SF1">
    <property type="entry name" value="PYRIDINE NUCLEOTIDE-DISULPHIDE OXIDOREDUCTASE"/>
    <property type="match status" value="1"/>
</dbReference>
<dbReference type="CDD" id="cd00158">
    <property type="entry name" value="RHOD"/>
    <property type="match status" value="1"/>
</dbReference>
<dbReference type="SMART" id="SM00450">
    <property type="entry name" value="RHOD"/>
    <property type="match status" value="1"/>
</dbReference>
<reference evidence="2 3" key="1">
    <citation type="journal article" date="2016" name="Biochim. Biophys. Acta">
        <title>Photochemical characterization of actinorhodopsin and its functional existence in the natural host.</title>
        <authorList>
            <person name="Nakamura S."/>
            <person name="Kikukawa T."/>
            <person name="Tamogami J."/>
            <person name="Kamiya M."/>
            <person name="Aizawa T."/>
            <person name="Hahn M.W."/>
            <person name="Ihara K."/>
            <person name="Kamo N."/>
            <person name="Demura M."/>
        </authorList>
    </citation>
    <scope>NUCLEOTIDE SEQUENCE [LARGE SCALE GENOMIC DNA]</scope>
    <source>
        <strain evidence="2 3">MWH-Dar1</strain>
    </source>
</reference>
<keyword evidence="3" id="KW-1185">Reference proteome</keyword>
<dbReference type="EMBL" id="CP015208">
    <property type="protein sequence ID" value="AOY56746.1"/>
    <property type="molecule type" value="Genomic_DNA"/>
</dbReference>
<dbReference type="InterPro" id="IPR001763">
    <property type="entry name" value="Rhodanese-like_dom"/>
</dbReference>
<organism evidence="2 3">
    <name type="scientific">Candidatus Rhodoluna planktonica</name>
    <dbReference type="NCBI Taxonomy" id="535712"/>
    <lineage>
        <taxon>Bacteria</taxon>
        <taxon>Bacillati</taxon>
        <taxon>Actinomycetota</taxon>
        <taxon>Actinomycetes</taxon>
        <taxon>Micrococcales</taxon>
        <taxon>Microbacteriaceae</taxon>
        <taxon>Luna cluster</taxon>
        <taxon>Luna-1 subcluster</taxon>
        <taxon>Rhodoluna</taxon>
    </lineage>
</organism>
<dbReference type="AlphaFoldDB" id="A0A1D9E126"/>
<sequence>MFVAVFSLGTLTACAASEPVDLASYAAIIDVRTVDEWNTGHLETAVLMDISDAAFASNLETLDKSANYYVYCRSGNRAGQAIEQMKKLGFTGTLTNGGSVEDASAATGLAIVQ</sequence>
<dbReference type="PROSITE" id="PS50206">
    <property type="entry name" value="RHODANESE_3"/>
    <property type="match status" value="1"/>
</dbReference>
<dbReference type="KEGG" id="rpla:A4Z71_05125"/>
<dbReference type="InterPro" id="IPR036873">
    <property type="entry name" value="Rhodanese-like_dom_sf"/>
</dbReference>
<evidence type="ECO:0000313" key="2">
    <source>
        <dbReference type="EMBL" id="AOY56746.1"/>
    </source>
</evidence>
<dbReference type="PANTHER" id="PTHR43031">
    <property type="entry name" value="FAD-DEPENDENT OXIDOREDUCTASE"/>
    <property type="match status" value="1"/>
</dbReference>
<name>A0A1D9E126_9MICO</name>
<gene>
    <name evidence="2" type="ORF">A4Z71_05125</name>
</gene>